<reference evidence="2 3" key="1">
    <citation type="submission" date="2023-03" db="EMBL/GenBank/DDBJ databases">
        <title>Isolation and description of six Streptomyces strains from soil environments, able to metabolize different microbial glucans.</title>
        <authorList>
            <person name="Widen T."/>
            <person name="Larsbrink J."/>
        </authorList>
    </citation>
    <scope>NUCLEOTIDE SEQUENCE [LARGE SCALE GENOMIC DNA]</scope>
    <source>
        <strain evidence="2 3">Mut1</strain>
    </source>
</reference>
<dbReference type="Gene3D" id="3.90.1200.10">
    <property type="match status" value="1"/>
</dbReference>
<dbReference type="InterPro" id="IPR002575">
    <property type="entry name" value="Aminoglycoside_PTrfase"/>
</dbReference>
<name>A0ABY9HEC9_9ACTN</name>
<feature type="domain" description="Protein kinase" evidence="1">
    <location>
        <begin position="33"/>
        <end position="323"/>
    </location>
</feature>
<dbReference type="PROSITE" id="PS00109">
    <property type="entry name" value="PROTEIN_KINASE_TYR"/>
    <property type="match status" value="1"/>
</dbReference>
<dbReference type="PROSITE" id="PS50011">
    <property type="entry name" value="PROTEIN_KINASE_DOM"/>
    <property type="match status" value="1"/>
</dbReference>
<organism evidence="2 3">
    <name type="scientific">Streptomyces castrisilvae</name>
    <dbReference type="NCBI Taxonomy" id="3033811"/>
    <lineage>
        <taxon>Bacteria</taxon>
        <taxon>Bacillati</taxon>
        <taxon>Actinomycetota</taxon>
        <taxon>Actinomycetes</taxon>
        <taxon>Kitasatosporales</taxon>
        <taxon>Streptomycetaceae</taxon>
        <taxon>Streptomyces</taxon>
    </lineage>
</organism>
<dbReference type="EMBL" id="CP120997">
    <property type="protein sequence ID" value="WLQ32855.1"/>
    <property type="molecule type" value="Genomic_DNA"/>
</dbReference>
<dbReference type="InterPro" id="IPR000719">
    <property type="entry name" value="Prot_kinase_dom"/>
</dbReference>
<dbReference type="InterPro" id="IPR011009">
    <property type="entry name" value="Kinase-like_dom_sf"/>
</dbReference>
<dbReference type="Proteomes" id="UP001239522">
    <property type="component" value="Chromosome"/>
</dbReference>
<accession>A0ABY9HEC9</accession>
<evidence type="ECO:0000259" key="1">
    <source>
        <dbReference type="PROSITE" id="PS50011"/>
    </source>
</evidence>
<keyword evidence="3" id="KW-1185">Reference proteome</keyword>
<dbReference type="Pfam" id="PF01636">
    <property type="entry name" value="APH"/>
    <property type="match status" value="1"/>
</dbReference>
<protein>
    <submittedName>
        <fullName evidence="2">Phosphotransferase</fullName>
    </submittedName>
</protein>
<dbReference type="RefSeq" id="WP_306052095.1">
    <property type="nucleotide sequence ID" value="NZ_CP120997.1"/>
</dbReference>
<dbReference type="InterPro" id="IPR008266">
    <property type="entry name" value="Tyr_kinase_AS"/>
</dbReference>
<sequence>MTATAPPARGVRHHWADLPAAVRRGVEDILGAPVVEARTQHGGFSPGVAARVRLANGGRAFVKAVSADVNADSPDMHRAEIRLTAALPAHAPVPRLLGSYDDGTCVALVLQDIEGRQPRVPWSRNELDRVLEALQDLAGVLTPAPAGAPVADGGKSTMFTGWRTLCAAGDTTGLDPWAARRLGVLAELESGWARAAEGDTLVHGDLRADNILLTEDRVVFVDWPHAVRARPWFDLLAMLPCVAAQGFASGQAPDPEALFTAHPLGRDADPGAVTAVLAAMAGYFAQHALRPAPPGLPTLRAFQAAQGAAALDWLRRRLGERAG</sequence>
<dbReference type="Gene3D" id="3.30.200.20">
    <property type="entry name" value="Phosphorylase Kinase, domain 1"/>
    <property type="match status" value="1"/>
</dbReference>
<dbReference type="SUPFAM" id="SSF56112">
    <property type="entry name" value="Protein kinase-like (PK-like)"/>
    <property type="match status" value="1"/>
</dbReference>
<gene>
    <name evidence="2" type="ORF">P8A18_05040</name>
</gene>
<evidence type="ECO:0000313" key="2">
    <source>
        <dbReference type="EMBL" id="WLQ32855.1"/>
    </source>
</evidence>
<proteinExistence type="predicted"/>
<evidence type="ECO:0000313" key="3">
    <source>
        <dbReference type="Proteomes" id="UP001239522"/>
    </source>
</evidence>